<keyword evidence="1" id="KW-0472">Membrane</keyword>
<keyword evidence="3" id="KW-1185">Reference proteome</keyword>
<evidence type="ECO:0000313" key="3">
    <source>
        <dbReference type="Proteomes" id="UP000324222"/>
    </source>
</evidence>
<accession>A0A5B7H129</accession>
<comment type="caution">
    <text evidence="2">The sequence shown here is derived from an EMBL/GenBank/DDBJ whole genome shotgun (WGS) entry which is preliminary data.</text>
</comment>
<evidence type="ECO:0000313" key="2">
    <source>
        <dbReference type="EMBL" id="MPC63733.1"/>
    </source>
</evidence>
<dbReference type="Proteomes" id="UP000324222">
    <property type="component" value="Unassembled WGS sequence"/>
</dbReference>
<keyword evidence="1" id="KW-0812">Transmembrane</keyword>
<gene>
    <name evidence="2" type="ORF">E2C01_057835</name>
</gene>
<evidence type="ECO:0008006" key="4">
    <source>
        <dbReference type="Google" id="ProtNLM"/>
    </source>
</evidence>
<keyword evidence="1" id="KW-1133">Transmembrane helix</keyword>
<feature type="transmembrane region" description="Helical" evidence="1">
    <location>
        <begin position="99"/>
        <end position="118"/>
    </location>
</feature>
<organism evidence="2 3">
    <name type="scientific">Portunus trituberculatus</name>
    <name type="common">Swimming crab</name>
    <name type="synonym">Neptunus trituberculatus</name>
    <dbReference type="NCBI Taxonomy" id="210409"/>
    <lineage>
        <taxon>Eukaryota</taxon>
        <taxon>Metazoa</taxon>
        <taxon>Ecdysozoa</taxon>
        <taxon>Arthropoda</taxon>
        <taxon>Crustacea</taxon>
        <taxon>Multicrustacea</taxon>
        <taxon>Malacostraca</taxon>
        <taxon>Eumalacostraca</taxon>
        <taxon>Eucarida</taxon>
        <taxon>Decapoda</taxon>
        <taxon>Pleocyemata</taxon>
        <taxon>Brachyura</taxon>
        <taxon>Eubrachyura</taxon>
        <taxon>Portunoidea</taxon>
        <taxon>Portunidae</taxon>
        <taxon>Portuninae</taxon>
        <taxon>Portunus</taxon>
    </lineage>
</organism>
<evidence type="ECO:0000256" key="1">
    <source>
        <dbReference type="SAM" id="Phobius"/>
    </source>
</evidence>
<dbReference type="AlphaFoldDB" id="A0A5B7H129"/>
<name>A0A5B7H129_PORTR</name>
<reference evidence="2 3" key="1">
    <citation type="submission" date="2019-05" db="EMBL/GenBank/DDBJ databases">
        <title>Another draft genome of Portunus trituberculatus and its Hox gene families provides insights of decapod evolution.</title>
        <authorList>
            <person name="Jeong J.-H."/>
            <person name="Song I."/>
            <person name="Kim S."/>
            <person name="Choi T."/>
            <person name="Kim D."/>
            <person name="Ryu S."/>
            <person name="Kim W."/>
        </authorList>
    </citation>
    <scope>NUCLEOTIDE SEQUENCE [LARGE SCALE GENOMIC DNA]</scope>
    <source>
        <tissue evidence="2">Muscle</tissue>
    </source>
</reference>
<proteinExistence type="predicted"/>
<sequence length="119" mass="14507">MRLDLAWLRPYRCRVTPLRPRWPREEGGREKRKGVRFKNRKYTNLWERIAPYVASSAQVNVSSSSKKWRHSWGRLINRDINYYSHFLTVVLRRKGTPDFFIIFVLLVYLFRFVFSLLVR</sequence>
<dbReference type="EMBL" id="VSRR010021203">
    <property type="protein sequence ID" value="MPC63733.1"/>
    <property type="molecule type" value="Genomic_DNA"/>
</dbReference>
<protein>
    <recommendedName>
        <fullName evidence="4">Transmembrane protein</fullName>
    </recommendedName>
</protein>